<protein>
    <submittedName>
        <fullName evidence="1">Uncharacterized protein</fullName>
    </submittedName>
</protein>
<dbReference type="AlphaFoldDB" id="B3QUB6"/>
<dbReference type="RefSeq" id="WP_012500449.1">
    <property type="nucleotide sequence ID" value="NC_011026.1"/>
</dbReference>
<keyword evidence="2" id="KW-1185">Reference proteome</keyword>
<dbReference type="HOGENOM" id="CLU_2328676_0_0_10"/>
<dbReference type="eggNOG" id="ENOG5034BJ8">
    <property type="taxonomic scope" value="Bacteria"/>
</dbReference>
<proteinExistence type="predicted"/>
<sequence length="98" mass="11664">MSENQTGQHVGVEAKIIHIIQELRKRYTLGKYEMAFHQDRYKGEAFYDRTLESMEDVGAFRVRFADKKSIDIPVDAIYEWDRSDFLERWGEAIMTTKR</sequence>
<dbReference type="KEGG" id="cts:Ctha_1911"/>
<dbReference type="Proteomes" id="UP000001208">
    <property type="component" value="Chromosome"/>
</dbReference>
<evidence type="ECO:0000313" key="2">
    <source>
        <dbReference type="Proteomes" id="UP000001208"/>
    </source>
</evidence>
<name>B3QUB6_CHLT3</name>
<accession>B3QUB6</accession>
<dbReference type="EMBL" id="CP001100">
    <property type="protein sequence ID" value="ACF14365.1"/>
    <property type="molecule type" value="Genomic_DNA"/>
</dbReference>
<organism evidence="1 2">
    <name type="scientific">Chloroherpeton thalassium (strain ATCC 35110 / GB-78)</name>
    <dbReference type="NCBI Taxonomy" id="517418"/>
    <lineage>
        <taxon>Bacteria</taxon>
        <taxon>Pseudomonadati</taxon>
        <taxon>Chlorobiota</taxon>
        <taxon>Chlorobiia</taxon>
        <taxon>Chlorobiales</taxon>
        <taxon>Chloroherpetonaceae</taxon>
        <taxon>Chloroherpeton</taxon>
    </lineage>
</organism>
<reference evidence="1 2" key="1">
    <citation type="submission" date="2008-06" db="EMBL/GenBank/DDBJ databases">
        <title>Complete sequence of Chloroherpeton thalassium ATCC 35110.</title>
        <authorList>
            <consortium name="US DOE Joint Genome Institute"/>
            <person name="Lucas S."/>
            <person name="Copeland A."/>
            <person name="Lapidus A."/>
            <person name="Glavina del Rio T."/>
            <person name="Dalin E."/>
            <person name="Tice H."/>
            <person name="Bruce D."/>
            <person name="Goodwin L."/>
            <person name="Pitluck S."/>
            <person name="Schmutz J."/>
            <person name="Larimer F."/>
            <person name="Land M."/>
            <person name="Hauser L."/>
            <person name="Kyrpides N."/>
            <person name="Mikhailova N."/>
            <person name="Liu Z."/>
            <person name="Li T."/>
            <person name="Zhao F."/>
            <person name="Overmann J."/>
            <person name="Bryant D.A."/>
            <person name="Richardson P."/>
        </authorList>
    </citation>
    <scope>NUCLEOTIDE SEQUENCE [LARGE SCALE GENOMIC DNA]</scope>
    <source>
        <strain evidence="2">ATCC 35110 / GB-78</strain>
    </source>
</reference>
<gene>
    <name evidence="1" type="ordered locus">Ctha_1911</name>
</gene>
<evidence type="ECO:0000313" key="1">
    <source>
        <dbReference type="EMBL" id="ACF14365.1"/>
    </source>
</evidence>